<dbReference type="KEGG" id="this:HZT40_07255"/>
<dbReference type="AlphaFoldDB" id="A0A7L6AQP2"/>
<dbReference type="Gene3D" id="3.40.50.12500">
    <property type="match status" value="1"/>
</dbReference>
<dbReference type="PANTHER" id="PTHR40267">
    <property type="entry name" value="BLR3294 PROTEIN"/>
    <property type="match status" value="1"/>
</dbReference>
<name>A0A7L6AQP2_9GAMM</name>
<sequence length="252" mass="26320">MSEWKTVGCEVDGGPAHRAAIGLIALASDTVSEPEARAFLPTEGVGLYVSRVPMSDVATVESLGQMQGNLQTAAALLVPDDHLDVVAYGCTAGATLIGSDAIARMVNAARREPVAYTDPILAGVAALRALDCRRIALLTPYADAVGDVVANHFTANGFDIVAKASFKKLGDPDIARVAPQSIYREALALGNDGQVDGVFISCTALRVSGVIEAIERDLGKPAASSNQALAWQCLRLAGYNDALAGRGRLFRL</sequence>
<gene>
    <name evidence="1" type="ORF">HZT40_07255</name>
</gene>
<dbReference type="EMBL" id="CP059265">
    <property type="protein sequence ID" value="QLQ31431.1"/>
    <property type="molecule type" value="Genomic_DNA"/>
</dbReference>
<evidence type="ECO:0000313" key="2">
    <source>
        <dbReference type="Proteomes" id="UP000510621"/>
    </source>
</evidence>
<dbReference type="InterPro" id="IPR053714">
    <property type="entry name" value="Iso_Racemase_Enz_sf"/>
</dbReference>
<dbReference type="PIRSF" id="PIRSF015736">
    <property type="entry name" value="MI"/>
    <property type="match status" value="1"/>
</dbReference>
<dbReference type="PANTHER" id="PTHR40267:SF1">
    <property type="entry name" value="BLR3294 PROTEIN"/>
    <property type="match status" value="1"/>
</dbReference>
<evidence type="ECO:0000313" key="1">
    <source>
        <dbReference type="EMBL" id="QLQ31431.1"/>
    </source>
</evidence>
<keyword evidence="2" id="KW-1185">Reference proteome</keyword>
<protein>
    <submittedName>
        <fullName evidence="1">Asp/Glu racemase</fullName>
    </submittedName>
</protein>
<dbReference type="InterPro" id="IPR026286">
    <property type="entry name" value="MaiA/AMDase"/>
</dbReference>
<proteinExistence type="predicted"/>
<organism evidence="1 2">
    <name type="scientific">Candidatus Thiothrix singaporensis</name>
    <dbReference type="NCBI Taxonomy" id="2799669"/>
    <lineage>
        <taxon>Bacteria</taxon>
        <taxon>Pseudomonadati</taxon>
        <taxon>Pseudomonadota</taxon>
        <taxon>Gammaproteobacteria</taxon>
        <taxon>Thiotrichales</taxon>
        <taxon>Thiotrichaceae</taxon>
        <taxon>Thiothrix</taxon>
    </lineage>
</organism>
<dbReference type="Pfam" id="PF17645">
    <property type="entry name" value="Amdase"/>
    <property type="match status" value="1"/>
</dbReference>
<accession>A0A7L6AQP2</accession>
<dbReference type="Proteomes" id="UP000510621">
    <property type="component" value="Chromosome"/>
</dbReference>
<reference evidence="1" key="1">
    <citation type="submission" date="2020-06" db="EMBL/GenBank/DDBJ databases">
        <title>Analysis procedures for assessing recovery of high quality, complete, closed genomes from Nanopore long read metagenome sequencing.</title>
        <authorList>
            <person name="Bessarab I."/>
            <person name="Arumugam K."/>
            <person name="Haryono M."/>
            <person name="Liu X."/>
            <person name="Roy S."/>
            <person name="Zuniga-Montanez R.E."/>
            <person name="Qiu G."/>
            <person name="Drautz-Moses D.I."/>
            <person name="Law Y.Y."/>
            <person name="Wuertz S."/>
            <person name="Lauro F.M."/>
            <person name="Huson D.H."/>
            <person name="Williams R.B."/>
        </authorList>
    </citation>
    <scope>NUCLEOTIDE SEQUENCE [LARGE SCALE GENOMIC DNA]</scope>
    <source>
        <strain evidence="1">SSD2</strain>
    </source>
</reference>